<comment type="caution">
    <text evidence="1">The sequence shown here is derived from an EMBL/GenBank/DDBJ whole genome shotgun (WGS) entry which is preliminary data.</text>
</comment>
<dbReference type="AlphaFoldDB" id="A0A3S5ACC7"/>
<protein>
    <submittedName>
        <fullName evidence="1">Uncharacterized protein</fullName>
    </submittedName>
</protein>
<accession>A0A3S5ACC7</accession>
<organism evidence="1 2">
    <name type="scientific">Protopolystoma xenopodis</name>
    <dbReference type="NCBI Taxonomy" id="117903"/>
    <lineage>
        <taxon>Eukaryota</taxon>
        <taxon>Metazoa</taxon>
        <taxon>Spiralia</taxon>
        <taxon>Lophotrochozoa</taxon>
        <taxon>Platyhelminthes</taxon>
        <taxon>Monogenea</taxon>
        <taxon>Polyopisthocotylea</taxon>
        <taxon>Polystomatidea</taxon>
        <taxon>Polystomatidae</taxon>
        <taxon>Protopolystoma</taxon>
    </lineage>
</organism>
<proteinExistence type="predicted"/>
<sequence length="91" mass="10044">MEDSQLHVSEVSNALQLAQQQLDTARVIQTNLEEALRKNEHEAVHLLTGLAEQLELDLGDSAVTSVEAKMEAVKTRISILLEQRPLAMVIA</sequence>
<evidence type="ECO:0000313" key="1">
    <source>
        <dbReference type="EMBL" id="VEL12714.1"/>
    </source>
</evidence>
<name>A0A3S5ACC7_9PLAT</name>
<reference evidence="1" key="1">
    <citation type="submission" date="2018-11" db="EMBL/GenBank/DDBJ databases">
        <authorList>
            <consortium name="Pathogen Informatics"/>
        </authorList>
    </citation>
    <scope>NUCLEOTIDE SEQUENCE</scope>
</reference>
<keyword evidence="2" id="KW-1185">Reference proteome</keyword>
<dbReference type="Proteomes" id="UP000784294">
    <property type="component" value="Unassembled WGS sequence"/>
</dbReference>
<dbReference type="EMBL" id="CAAALY010015592">
    <property type="protein sequence ID" value="VEL12714.1"/>
    <property type="molecule type" value="Genomic_DNA"/>
</dbReference>
<gene>
    <name evidence="1" type="ORF">PXEA_LOCUS6154</name>
</gene>
<evidence type="ECO:0000313" key="2">
    <source>
        <dbReference type="Proteomes" id="UP000784294"/>
    </source>
</evidence>